<comment type="similarity">
    <text evidence="1">Belongs to the ribosome association toxin RatA family.</text>
</comment>
<dbReference type="SUPFAM" id="SSF55961">
    <property type="entry name" value="Bet v1-like"/>
    <property type="match status" value="1"/>
</dbReference>
<dbReference type="STRING" id="194439.CT1061"/>
<evidence type="ECO:0000313" key="6">
    <source>
        <dbReference type="Proteomes" id="UP000001007"/>
    </source>
</evidence>
<dbReference type="HOGENOM" id="CLU_1178554_0_0_10"/>
<dbReference type="EnsemblBacteria" id="AAM72294">
    <property type="protein sequence ID" value="AAM72294"/>
    <property type="gene ID" value="CT1061"/>
</dbReference>
<dbReference type="InterPro" id="IPR023393">
    <property type="entry name" value="START-like_dom_sf"/>
</dbReference>
<dbReference type="PANTHER" id="PTHR34060">
    <property type="entry name" value="POLYKETIDE CYCLASE / DEHYDRASE AND LIPID TRANSPORT PROTEIN"/>
    <property type="match status" value="1"/>
</dbReference>
<dbReference type="InterPro" id="IPR005031">
    <property type="entry name" value="COQ10_START"/>
</dbReference>
<evidence type="ECO:0000259" key="4">
    <source>
        <dbReference type="Pfam" id="PF03364"/>
    </source>
</evidence>
<feature type="signal peptide" evidence="3">
    <location>
        <begin position="1"/>
        <end position="29"/>
    </location>
</feature>
<dbReference type="Pfam" id="PF03364">
    <property type="entry name" value="Polyketide_cyc"/>
    <property type="match status" value="1"/>
</dbReference>
<dbReference type="eggNOG" id="COG2867">
    <property type="taxonomic scope" value="Bacteria"/>
</dbReference>
<gene>
    <name evidence="5" type="ordered locus">CT1061</name>
</gene>
<dbReference type="EMBL" id="AE006470">
    <property type="protein sequence ID" value="AAM72294.1"/>
    <property type="molecule type" value="Genomic_DNA"/>
</dbReference>
<dbReference type="KEGG" id="cte:CT1061"/>
<proteinExistence type="inferred from homology"/>
<keyword evidence="6" id="KW-1185">Reference proteome</keyword>
<feature type="region of interest" description="Disordered" evidence="2">
    <location>
        <begin position="215"/>
        <end position="235"/>
    </location>
</feature>
<evidence type="ECO:0000256" key="3">
    <source>
        <dbReference type="SAM" id="SignalP"/>
    </source>
</evidence>
<evidence type="ECO:0000256" key="2">
    <source>
        <dbReference type="SAM" id="MobiDB-lite"/>
    </source>
</evidence>
<protein>
    <recommendedName>
        <fullName evidence="4">Coenzyme Q-binding protein COQ10 START domain-containing protein</fullName>
    </recommendedName>
</protein>
<evidence type="ECO:0000256" key="1">
    <source>
        <dbReference type="ARBA" id="ARBA00008918"/>
    </source>
</evidence>
<feature type="domain" description="Coenzyme Q-binding protein COQ10 START" evidence="4">
    <location>
        <begin position="73"/>
        <end position="203"/>
    </location>
</feature>
<dbReference type="DNASU" id="1006953"/>
<dbReference type="OrthoDB" id="597937at2"/>
<accession>Q8KDI9</accession>
<dbReference type="Gene3D" id="3.30.530.20">
    <property type="match status" value="1"/>
</dbReference>
<dbReference type="PANTHER" id="PTHR34060:SF1">
    <property type="entry name" value="POLYKETIDE CYCLASE _ DEHYDRASE AND LIPID TRANSPORT PROTEIN"/>
    <property type="match status" value="1"/>
</dbReference>
<feature type="compositionally biased region" description="Polar residues" evidence="2">
    <location>
        <begin position="217"/>
        <end position="229"/>
    </location>
</feature>
<feature type="chain" id="PRO_5004312177" description="Coenzyme Q-binding protein COQ10 START domain-containing protein" evidence="3">
    <location>
        <begin position="30"/>
        <end position="235"/>
    </location>
</feature>
<name>Q8KDI9_CHLTE</name>
<evidence type="ECO:0000313" key="5">
    <source>
        <dbReference type="EMBL" id="AAM72294.1"/>
    </source>
</evidence>
<sequence length="235" mass="26286">MRHRITTLRCLFMAIVAIYGSLALFPAKASCQNDKKLEVPVRTQQSDNDHRGITVQTSDLDDGVTGVVGKVYIEASPKHVWAAITDYNNHKSFVPKLIDSGLISDNGREQVMFERGKTGIFLFRKTVYIKLSLQGEYPKRLDFHQIEGDFKVYEGDWLIERASDGKGSILTFRAKIKPDFFAPAMFVRKVQQNDLPMVLAAMKKRAESAEGSLRVARTSSLKQSTQPSADSAIAD</sequence>
<keyword evidence="3" id="KW-0732">Signal</keyword>
<organism evidence="5 6">
    <name type="scientific">Chlorobaculum tepidum (strain ATCC 49652 / DSM 12025 / NBRC 103806 / TLS)</name>
    <name type="common">Chlorobium tepidum</name>
    <dbReference type="NCBI Taxonomy" id="194439"/>
    <lineage>
        <taxon>Bacteria</taxon>
        <taxon>Pseudomonadati</taxon>
        <taxon>Chlorobiota</taxon>
        <taxon>Chlorobiia</taxon>
        <taxon>Chlorobiales</taxon>
        <taxon>Chlorobiaceae</taxon>
        <taxon>Chlorobaculum</taxon>
    </lineage>
</organism>
<dbReference type="AlphaFoldDB" id="Q8KDI9"/>
<reference evidence="5 6" key="1">
    <citation type="journal article" date="2002" name="Proc. Natl. Acad. Sci. U.S.A.">
        <title>The complete genome sequence of Chlorobium tepidum TLS, a photosynthetic, anaerobic, green-sulfur bacterium.</title>
        <authorList>
            <person name="Eisen J.A."/>
            <person name="Nelson K.E."/>
            <person name="Paulsen I.T."/>
            <person name="Heidelberg J.F."/>
            <person name="Wu M."/>
            <person name="Dodson R.J."/>
            <person name="Deboy R."/>
            <person name="Gwinn M.L."/>
            <person name="Nelson W.C."/>
            <person name="Haft D.H."/>
            <person name="Hickey E.K."/>
            <person name="Peterson J.D."/>
            <person name="Durkin A.S."/>
            <person name="Kolonay J.L."/>
            <person name="Yang F."/>
            <person name="Holt I."/>
            <person name="Umayam L.A."/>
            <person name="Mason T."/>
            <person name="Brenner M."/>
            <person name="Shea T.P."/>
            <person name="Parksey D."/>
            <person name="Nierman W.C."/>
            <person name="Feldblyum T.V."/>
            <person name="Hansen C.L."/>
            <person name="Craven M.B."/>
            <person name="Radune D."/>
            <person name="Vamathevan J."/>
            <person name="Khouri H."/>
            <person name="White O."/>
            <person name="Gruber T.M."/>
            <person name="Ketchum K.A."/>
            <person name="Venter J.C."/>
            <person name="Tettelin H."/>
            <person name="Bryant D.A."/>
            <person name="Fraser C.M."/>
        </authorList>
    </citation>
    <scope>NUCLEOTIDE SEQUENCE [LARGE SCALE GENOMIC DNA]</scope>
    <source>
        <strain evidence="6">ATCC 49652 / DSM 12025 / NBRC 103806 / TLS</strain>
    </source>
</reference>
<dbReference type="Proteomes" id="UP000001007">
    <property type="component" value="Chromosome"/>
</dbReference>
<dbReference type="CDD" id="cd08866">
    <property type="entry name" value="SRPBCC_11"/>
    <property type="match status" value="1"/>
</dbReference>